<dbReference type="Proteomes" id="UP000245735">
    <property type="component" value="Unassembled WGS sequence"/>
</dbReference>
<evidence type="ECO:0000313" key="13">
    <source>
        <dbReference type="EMBL" id="PWT36306.1"/>
    </source>
</evidence>
<evidence type="ECO:0000313" key="16">
    <source>
        <dbReference type="EMBL" id="QLQ62258.1"/>
    </source>
</evidence>
<dbReference type="Proteomes" id="UP000027731">
    <property type="component" value="Unassembled WGS sequence"/>
</dbReference>
<reference evidence="13" key="12">
    <citation type="submission" date="2018-05" db="EMBL/GenBank/DDBJ databases">
        <authorList>
            <person name="Peng X.Y."/>
            <person name="Xu Y.F."/>
            <person name="Luo D."/>
            <person name="Yu J."/>
            <person name="Gu J.Y."/>
        </authorList>
    </citation>
    <scope>NUCLEOTIDE SEQUENCE</scope>
    <source>
        <strain evidence="14">LR10</strain>
        <strain evidence="13">LR9</strain>
    </source>
</reference>
<sequence>MRQLYIRDRSSDLHGTTVIRDKNGKSCYLLVGKWGMRYDALSLYAIDGALLAEVKQLTLGLLPKFALYVNRQRVGTIGKGLGFVQQVIYIRGINWIVVGSPLTSRYRVFSGSHLVFSIQPVKLSSGYCHELKINKKEDEPLAILIASILNHWARRSEQEPLLARLMKRSPNLNTSMSFSISNQLNLNCKERRNK</sequence>
<dbReference type="EMBL" id="QGHV01000113">
    <property type="protein sequence ID" value="PWT36306.1"/>
    <property type="molecule type" value="Genomic_DNA"/>
</dbReference>
<evidence type="ECO:0000313" key="24">
    <source>
        <dbReference type="Proteomes" id="UP000245980"/>
    </source>
</evidence>
<evidence type="ECO:0000313" key="22">
    <source>
        <dbReference type="Proteomes" id="UP000195868"/>
    </source>
</evidence>
<reference evidence="11" key="10">
    <citation type="journal article" date="2018" name="BMC Genomics">
        <title>Whole genome sequencing and function prediction of 133 gut anaerobes isolated from chicken caecum in pure cultures.</title>
        <authorList>
            <person name="Medvecky M."/>
            <person name="Cejkova D."/>
            <person name="Polansky O."/>
            <person name="Karasova D."/>
            <person name="Kubasova T."/>
            <person name="Cizek A."/>
            <person name="Rychlik I."/>
        </authorList>
    </citation>
    <scope>NUCLEOTIDE SEQUENCE</scope>
    <source>
        <strain evidence="11">An71</strain>
    </source>
</reference>
<evidence type="ECO:0000313" key="6">
    <source>
        <dbReference type="EMBL" id="NME22483.1"/>
    </source>
</evidence>
<dbReference type="Proteomes" id="UP000184174">
    <property type="component" value="Unassembled WGS sequence"/>
</dbReference>
<evidence type="ECO:0008006" key="31">
    <source>
        <dbReference type="Google" id="ProtNLM"/>
    </source>
</evidence>
<dbReference type="EMBL" id="MIMV01000235">
    <property type="protein sequence ID" value="OTA82046.1"/>
    <property type="molecule type" value="Genomic_DNA"/>
</dbReference>
<evidence type="ECO:0000313" key="28">
    <source>
        <dbReference type="Proteomes" id="UP000470878"/>
    </source>
</evidence>
<gene>
    <name evidence="8" type="ORF">B5D07_02390</name>
    <name evidence="11" type="ORF">B5G22_04555</name>
    <name evidence="10" type="ORF">BHL82_04370</name>
    <name evidence="9" type="ORF">BHL83_01985</name>
    <name evidence="7" type="ORF">BJI45_05830</name>
    <name evidence="12" type="ORF">CBF96_01230</name>
    <name evidence="14" type="ORF">DKZ22_09765</name>
    <name evidence="13" type="ORF">DKZ35_11090</name>
    <name evidence="15" type="ORF">FOD75_08540</name>
    <name evidence="5" type="ORF">GIX77_02265</name>
    <name evidence="3" type="ORF">GIX79_05820</name>
    <name evidence="4" type="ORF">GIX80_05025</name>
    <name evidence="6" type="ORF">HF865_07220</name>
    <name evidence="16" type="ORF">HHK02_02810</name>
    <name evidence="2" type="ORF">LMB76_03520</name>
    <name evidence="1" type="ORF">LR3_02775</name>
</gene>
<reference evidence="10 21" key="2">
    <citation type="submission" date="2016-09" db="EMBL/GenBank/DDBJ databases">
        <title>Lactobacillus reuteri KLR3005, genome sequencing and assembly.</title>
        <authorList>
            <person name="Lee J.-Y."/>
            <person name="Kim E.B."/>
            <person name="Choi Y.-J."/>
        </authorList>
    </citation>
    <scope>NUCLEOTIDE SEQUENCE [LARGE SCALE GENOMIC DNA]</scope>
    <source>
        <strain evidence="10 21">KLR3005</strain>
    </source>
</reference>
<evidence type="ECO:0000313" key="2">
    <source>
        <dbReference type="EMBL" id="MCC4477301.1"/>
    </source>
</evidence>
<dbReference type="EMBL" id="JOSX01000020">
    <property type="protein sequence ID" value="KEK14737.1"/>
    <property type="molecule type" value="Genomic_DNA"/>
</dbReference>
<evidence type="ECO:0000313" key="5">
    <source>
        <dbReference type="EMBL" id="MRH79610.1"/>
    </source>
</evidence>
<dbReference type="Proteomes" id="UP000194286">
    <property type="component" value="Unassembled WGS sequence"/>
</dbReference>
<dbReference type="EMBL" id="WJMX01000002">
    <property type="protein sequence ID" value="MRH79610.1"/>
    <property type="molecule type" value="Genomic_DNA"/>
</dbReference>
<dbReference type="Proteomes" id="UP001198026">
    <property type="component" value="Unassembled WGS sequence"/>
</dbReference>
<dbReference type="Proteomes" id="UP000470878">
    <property type="component" value="Unassembled WGS sequence"/>
</dbReference>
<dbReference type="Proteomes" id="UP000189795">
    <property type="component" value="Unassembled WGS sequence"/>
</dbReference>
<reference evidence="16 29" key="16">
    <citation type="submission" date="2020-07" db="EMBL/GenBank/DDBJ databases">
        <title>Genome sequence of Lactobacillus reuteri CNEI-KCA3 isolated from the faeces of a reared-broiler chicken, South-East Nigeria, reveals presence of CRISPR arrays.</title>
        <authorList>
            <person name="Anukam K.C."/>
            <person name="Ibezim C.N."/>
            <person name="BeecK W.V."/>
            <person name="Allonsius C."/>
            <person name="Broek M.D."/>
            <person name="Tuyaerts I."/>
            <person name="Attama A."/>
            <person name="Esimone C.O."/>
            <person name="Lebeer S."/>
        </authorList>
    </citation>
    <scope>NUCLEOTIDE SEQUENCE [LARGE SCALE GENOMIC DNA]</scope>
    <source>
        <strain evidence="16 29">CNEI-KCA3</strain>
    </source>
</reference>
<dbReference type="EMBL" id="WJMZ01000004">
    <property type="protein sequence ID" value="MRG83761.1"/>
    <property type="molecule type" value="Genomic_DNA"/>
</dbReference>
<dbReference type="EMBL" id="MIMU01000044">
    <property type="protein sequence ID" value="OTA87701.1"/>
    <property type="molecule type" value="Genomic_DNA"/>
</dbReference>
<protein>
    <recommendedName>
        <fullName evidence="31">YxjI</fullName>
    </recommendedName>
</protein>
<dbReference type="Proteomes" id="UP000316394">
    <property type="component" value="Chromosome"/>
</dbReference>
<evidence type="ECO:0000313" key="10">
    <source>
        <dbReference type="EMBL" id="OTA87701.1"/>
    </source>
</evidence>
<dbReference type="PATRIC" id="fig|1598.90.peg.1915"/>
<dbReference type="EMBL" id="CP059275">
    <property type="protein sequence ID" value="QLQ62258.1"/>
    <property type="molecule type" value="Genomic_DNA"/>
</dbReference>
<evidence type="ECO:0000313" key="14">
    <source>
        <dbReference type="EMBL" id="PWT39998.1"/>
    </source>
</evidence>
<evidence type="ECO:0000313" key="7">
    <source>
        <dbReference type="EMBL" id="OJI10124.1"/>
    </source>
</evidence>
<dbReference type="EMBL" id="NGPL01000012">
    <property type="protein sequence ID" value="OYS70836.1"/>
    <property type="molecule type" value="Genomic_DNA"/>
</dbReference>
<reference evidence="7 18" key="4">
    <citation type="submission" date="2016-10" db="EMBL/GenBank/DDBJ databases">
        <title>Genome sequence of Lactobacillus reuteri 121, a source of glucan and fructan exopolysaccharides.</title>
        <authorList>
            <person name="Gangoiti J."/>
            <person name="Lammerts Van Bueren A."/>
            <person name="Dijkhuizen L."/>
        </authorList>
    </citation>
    <scope>NUCLEOTIDE SEQUENCE [LARGE SCALE GENOMIC DNA]</scope>
    <source>
        <strain evidence="7 18">121</strain>
    </source>
</reference>
<dbReference type="RefSeq" id="WP_003667483.1">
    <property type="nucleotide sequence ID" value="NZ_CABFNG010000009.1"/>
</dbReference>
<reference evidence="13 24" key="11">
    <citation type="journal article" date="2018" name="Front. Microbiol.">
        <title>Comparative Genomics of the Herbivore Gut Symbiont Lactobacillus reuteri Reveals Genetic Diversity and Lifestyle Adaptation.</title>
        <authorList>
            <person name="Zhao J."/>
        </authorList>
    </citation>
    <scope>NUCLEOTIDE SEQUENCE [LARGE SCALE GENOMIC DNA]</scope>
    <source>
        <strain evidence="14 24">LR10</strain>
        <strain evidence="13">LR9</strain>
    </source>
</reference>
<reference evidence="6 30" key="15">
    <citation type="submission" date="2020-04" db="EMBL/GenBank/DDBJ databases">
        <authorList>
            <person name="Hitch T.C.A."/>
            <person name="Wylensek D."/>
            <person name="Clavel T."/>
        </authorList>
    </citation>
    <scope>NUCLEOTIDE SEQUENCE [LARGE SCALE GENOMIC DNA]</scope>
    <source>
        <strain evidence="6 30">WCA-386-APC-4I</strain>
    </source>
</reference>
<evidence type="ECO:0000313" key="15">
    <source>
        <dbReference type="EMBL" id="QDR73113.1"/>
    </source>
</evidence>
<reference evidence="26 27" key="14">
    <citation type="submission" date="2019-11" db="EMBL/GenBank/DDBJ databases">
        <title>Draft genome sequence of 12 host-associated Lactobacillus reuteri rodent strains.</title>
        <authorList>
            <person name="Zhang S."/>
            <person name="Ozcam M."/>
            <person name="Van Pijkeren J.P."/>
        </authorList>
    </citation>
    <scope>NUCLEOTIDE SEQUENCE [LARGE SCALE GENOMIC DNA]</scope>
    <source>
        <strain evidence="3 27">6799jm-1</strain>
        <strain evidence="5 28">CR</strain>
        <strain evidence="4 26">L1604-1</strain>
    </source>
</reference>
<dbReference type="EMBL" id="MKQH01000014">
    <property type="protein sequence ID" value="OJI10124.1"/>
    <property type="molecule type" value="Genomic_DNA"/>
</dbReference>
<reference evidence="12 23" key="9">
    <citation type="submission" date="2017-09" db="EMBL/GenBank/DDBJ databases">
        <title>Tripartite evolution among Lactobacillus johnsonii, Lactobacillus taiwanensis, Lactobacillus reuteri and their rodent host.</title>
        <authorList>
            <person name="Wang T."/>
            <person name="Knowles S."/>
            <person name="Cheng C."/>
        </authorList>
    </citation>
    <scope>NUCLEOTIDE SEQUENCE [LARGE SCALE GENOMIC DNA]</scope>
    <source>
        <strain evidence="12 23">114h</strain>
    </source>
</reference>
<reference evidence="12" key="8">
    <citation type="submission" date="2017-05" db="EMBL/GenBank/DDBJ databases">
        <authorList>
            <person name="Song R."/>
            <person name="Chenine A.L."/>
            <person name="Ruprecht R.M."/>
        </authorList>
    </citation>
    <scope>NUCLEOTIDE SEQUENCE [LARGE SCALE GENOMIC DNA]</scope>
    <source>
        <strain evidence="12">114h</strain>
    </source>
</reference>
<dbReference type="Proteomes" id="UP000587270">
    <property type="component" value="Unassembled WGS sequence"/>
</dbReference>
<dbReference type="Proteomes" id="UP000245980">
    <property type="component" value="Unassembled WGS sequence"/>
</dbReference>
<dbReference type="EMBL" id="JAJGWB010000104">
    <property type="protein sequence ID" value="MCC4477301.1"/>
    <property type="molecule type" value="Genomic_DNA"/>
</dbReference>
<evidence type="ECO:0000313" key="3">
    <source>
        <dbReference type="EMBL" id="MRG75277.1"/>
    </source>
</evidence>
<evidence type="ECO:0000313" key="26">
    <source>
        <dbReference type="Proteomes" id="UP000441557"/>
    </source>
</evidence>
<evidence type="ECO:0000313" key="9">
    <source>
        <dbReference type="EMBL" id="OTA82046.1"/>
    </source>
</evidence>
<evidence type="ECO:0000313" key="18">
    <source>
        <dbReference type="Proteomes" id="UP000184174"/>
    </source>
</evidence>
<evidence type="ECO:0000313" key="8">
    <source>
        <dbReference type="EMBL" id="OPG88994.1"/>
    </source>
</evidence>
<dbReference type="Proteomes" id="UP000452188">
    <property type="component" value="Unassembled WGS sequence"/>
</dbReference>
<evidence type="ECO:0000313" key="25">
    <source>
        <dbReference type="Proteomes" id="UP000316394"/>
    </source>
</evidence>
<evidence type="ECO:0000313" key="23">
    <source>
        <dbReference type="Proteomes" id="UP000215747"/>
    </source>
</evidence>
<dbReference type="OMA" id="IWGTKSN"/>
<reference evidence="22" key="6">
    <citation type="submission" date="2017-04" db="EMBL/GenBank/DDBJ databases">
        <title>Function of individual gut microbiota members based on whole genome sequencing of pure cultures obtained from chicken caecum.</title>
        <authorList>
            <person name="Medvecky M."/>
            <person name="Cejkova D."/>
            <person name="Polansky O."/>
            <person name="Karasova D."/>
            <person name="Kubasova T."/>
            <person name="Cizek A."/>
            <person name="Rychlik I."/>
        </authorList>
    </citation>
    <scope>NUCLEOTIDE SEQUENCE [LARGE SCALE GENOMIC DNA]</scope>
    <source>
        <strain evidence="22">An71</strain>
    </source>
</reference>
<dbReference type="AlphaFoldDB" id="A0A073JNJ6"/>
<evidence type="ECO:0000313" key="11">
    <source>
        <dbReference type="EMBL" id="OUN48792.1"/>
    </source>
</evidence>
<dbReference type="OrthoDB" id="2248181at2"/>
<dbReference type="EMBL" id="QGHT01000061">
    <property type="protein sequence ID" value="PWT39998.1"/>
    <property type="molecule type" value="Genomic_DNA"/>
</dbReference>
<evidence type="ECO:0000313" key="27">
    <source>
        <dbReference type="Proteomes" id="UP000452188"/>
    </source>
</evidence>
<dbReference type="EMBL" id="JABAFN010000027">
    <property type="protein sequence ID" value="NME22483.1"/>
    <property type="molecule type" value="Genomic_DNA"/>
</dbReference>
<dbReference type="EMBL" id="NFHN01000013">
    <property type="protein sequence ID" value="OUN48792.1"/>
    <property type="molecule type" value="Genomic_DNA"/>
</dbReference>
<evidence type="ECO:0000313" key="21">
    <source>
        <dbReference type="Proteomes" id="UP000194286"/>
    </source>
</evidence>
<dbReference type="EMBL" id="MWVS01000030">
    <property type="protein sequence ID" value="OPG88994.1"/>
    <property type="molecule type" value="Genomic_DNA"/>
</dbReference>
<evidence type="ECO:0000313" key="19">
    <source>
        <dbReference type="Proteomes" id="UP000189795"/>
    </source>
</evidence>
<evidence type="ECO:0000313" key="4">
    <source>
        <dbReference type="EMBL" id="MRG83761.1"/>
    </source>
</evidence>
<proteinExistence type="predicted"/>
<reference evidence="2" key="17">
    <citation type="submission" date="2021-10" db="EMBL/GenBank/DDBJ databases">
        <title>Evolutionary history and lifestyle of the vertebrate symbiont Limosilactobacillus reuteri.</title>
        <authorList>
            <person name="Zheng J."/>
            <person name="Li F."/>
            <person name="Gaenzle M."/>
            <person name="Walter J."/>
        </authorList>
    </citation>
    <scope>NUCLEOTIDE SEQUENCE</scope>
    <source>
        <strain evidence="2">GQ_1_3_1</strain>
    </source>
</reference>
<evidence type="ECO:0000313" key="12">
    <source>
        <dbReference type="EMBL" id="OYS70836.1"/>
    </source>
</evidence>
<dbReference type="Proteomes" id="UP000510868">
    <property type="component" value="Chromosome"/>
</dbReference>
<dbReference type="Proteomes" id="UP000195868">
    <property type="component" value="Unassembled WGS sequence"/>
</dbReference>
<reference evidence="23" key="7">
    <citation type="submission" date="2017-05" db="EMBL/GenBank/DDBJ databases">
        <authorList>
            <person name="Lin X.B."/>
            <person name="Stothard P."/>
            <person name="Tasseva G."/>
            <person name="Walter J."/>
        </authorList>
    </citation>
    <scope>NUCLEOTIDE SEQUENCE [LARGE SCALE GENOMIC DNA]</scope>
    <source>
        <strain evidence="23">114h</strain>
    </source>
</reference>
<reference evidence="9 20" key="3">
    <citation type="submission" date="2016-09" db="EMBL/GenBank/DDBJ databases">
        <title>Lactobacillus reuteri KLR3006, genome sequencing and assembly.</title>
        <authorList>
            <person name="Lee J.-Y."/>
            <person name="Kim E.B."/>
            <person name="Choi Y.-J."/>
        </authorList>
    </citation>
    <scope>NUCLEOTIDE SEQUENCE [LARGE SCALE GENOMIC DNA]</scope>
    <source>
        <strain evidence="9 20">KLR3006</strain>
    </source>
</reference>
<dbReference type="EMBL" id="CP041676">
    <property type="protein sequence ID" value="QDR73113.1"/>
    <property type="molecule type" value="Genomic_DNA"/>
</dbReference>
<dbReference type="Proteomes" id="UP000215747">
    <property type="component" value="Unassembled WGS sequence"/>
</dbReference>
<evidence type="ECO:0000313" key="1">
    <source>
        <dbReference type="EMBL" id="KEK14737.1"/>
    </source>
</evidence>
<evidence type="ECO:0000313" key="20">
    <source>
        <dbReference type="Proteomes" id="UP000194219"/>
    </source>
</evidence>
<reference evidence="8 19" key="5">
    <citation type="submission" date="2017-03" db="EMBL/GenBank/DDBJ databases">
        <title>Antibiotic resistance of probiotic microorganisms.</title>
        <authorList>
            <person name="Sanudo A.I."/>
            <person name="Olivares M."/>
            <person name="Banuelos O."/>
        </authorList>
    </citation>
    <scope>NUCLEOTIDE SEQUENCE [LARGE SCALE GENOMIC DNA]</scope>
    <source>
        <strain evidence="8 19">CECT8605</strain>
    </source>
</reference>
<reference evidence="15 25" key="13">
    <citation type="submission" date="2019-07" db="EMBL/GenBank/DDBJ databases">
        <title>Gastrointestinal microbiota of Peromyscus leucopus, the white-footed mouse.</title>
        <authorList>
            <person name="Milovic A."/>
            <person name="Bassam K."/>
            <person name="Barbour A.G."/>
        </authorList>
    </citation>
    <scope>NUCLEOTIDE SEQUENCE [LARGE SCALE GENOMIC DNA]</scope>
    <source>
        <strain evidence="15 25">LL7</strain>
    </source>
</reference>
<dbReference type="Proteomes" id="UP000441557">
    <property type="component" value="Unassembled WGS sequence"/>
</dbReference>
<evidence type="ECO:0000313" key="30">
    <source>
        <dbReference type="Proteomes" id="UP000587270"/>
    </source>
</evidence>
<reference evidence="1 17" key="1">
    <citation type="submission" date="2014-06" db="EMBL/GenBank/DDBJ databases">
        <title>Genetic determinant of reutericyclin biosynthesis of Lactobacillus reuteri.</title>
        <authorList>
            <person name="Lin X."/>
            <person name="Duar R."/>
            <person name="Walter J."/>
            <person name="Gaenzle M."/>
        </authorList>
    </citation>
    <scope>NUCLEOTIDE SEQUENCE [LARGE SCALE GENOMIC DNA]</scope>
    <source>
        <strain evidence="1 17">LTH2584</strain>
    </source>
</reference>
<accession>A0A073JNJ6</accession>
<dbReference type="Proteomes" id="UP000194219">
    <property type="component" value="Unassembled WGS sequence"/>
</dbReference>
<evidence type="ECO:0000313" key="29">
    <source>
        <dbReference type="Proteomes" id="UP000510868"/>
    </source>
</evidence>
<organism evidence="1 17">
    <name type="scientific">Limosilactobacillus reuteri</name>
    <name type="common">Lactobacillus reuteri</name>
    <dbReference type="NCBI Taxonomy" id="1598"/>
    <lineage>
        <taxon>Bacteria</taxon>
        <taxon>Bacillati</taxon>
        <taxon>Bacillota</taxon>
        <taxon>Bacilli</taxon>
        <taxon>Lactobacillales</taxon>
        <taxon>Lactobacillaceae</taxon>
        <taxon>Limosilactobacillus</taxon>
    </lineage>
</organism>
<evidence type="ECO:0000313" key="17">
    <source>
        <dbReference type="Proteomes" id="UP000027731"/>
    </source>
</evidence>
<dbReference type="EMBL" id="WJMV01000018">
    <property type="protein sequence ID" value="MRG75277.1"/>
    <property type="molecule type" value="Genomic_DNA"/>
</dbReference>
<name>A0A073JNJ6_LIMRT</name>